<evidence type="ECO:0000259" key="11">
    <source>
        <dbReference type="PROSITE" id="PS51760"/>
    </source>
</evidence>
<dbReference type="PRINTS" id="PR00134">
    <property type="entry name" value="GLHYDRLASE10"/>
</dbReference>
<dbReference type="RefSeq" id="WP_381420886.1">
    <property type="nucleotide sequence ID" value="NZ_JBHSDH010000010.1"/>
</dbReference>
<dbReference type="PANTHER" id="PTHR31490">
    <property type="entry name" value="GLYCOSYL HYDROLASE"/>
    <property type="match status" value="1"/>
</dbReference>
<dbReference type="PANTHER" id="PTHR31490:SF88">
    <property type="entry name" value="BETA-XYLANASE"/>
    <property type="match status" value="1"/>
</dbReference>
<dbReference type="Proteomes" id="UP001595887">
    <property type="component" value="Unassembled WGS sequence"/>
</dbReference>
<keyword evidence="7 9" id="KW-0326">Glycosidase</keyword>
<evidence type="ECO:0000256" key="6">
    <source>
        <dbReference type="ARBA" id="ARBA00023277"/>
    </source>
</evidence>
<keyword evidence="13" id="KW-1185">Reference proteome</keyword>
<gene>
    <name evidence="12" type="ORF">ACFOWX_02325</name>
</gene>
<sequence length="402" mass="44080">MKITRREGIIIALSMAATGCGGGQTAGSTPPPVALTPPPAPPSQPSPPAATAGKLKNAAAAKGMRIGSAFNAAGPASGSYLNSNYAKLLEAECNILVPENELKWQSIRPNAADFEFTPFDNMLAYAESKNMAMRGHTLLWHQPQWTPDWLSNYDYGVTPATEAARLLTNHLETVIARYGTRIVSFDVVNEAINYDNNDVYSETSLSKAFGGTEVMMDFAFRKAQELLPNTQLVYNDFMGWEPDFEGHRASVLRLLTELKRRGTPIDALGIQSHLTTERTVAGSPPPRQESEWRKFLDEITAMGYGLLITEMDVNDQGFTGNIAARDQAVADYAKSYLDVTLSYSQIKDILFWGICDPYSWLQSFKPRTDGLENRCTLFDASFKNKPVYDAIVAAVAAAPARS</sequence>
<evidence type="ECO:0000256" key="9">
    <source>
        <dbReference type="RuleBase" id="RU361174"/>
    </source>
</evidence>
<feature type="domain" description="GH10" evidence="11">
    <location>
        <begin position="75"/>
        <end position="394"/>
    </location>
</feature>
<reference evidence="13" key="1">
    <citation type="journal article" date="2019" name="Int. J. Syst. Evol. Microbiol.">
        <title>The Global Catalogue of Microorganisms (GCM) 10K type strain sequencing project: providing services to taxonomists for standard genome sequencing and annotation.</title>
        <authorList>
            <consortium name="The Broad Institute Genomics Platform"/>
            <consortium name="The Broad Institute Genome Sequencing Center for Infectious Disease"/>
            <person name="Wu L."/>
            <person name="Ma J."/>
        </authorList>
    </citation>
    <scope>NUCLEOTIDE SEQUENCE [LARGE SCALE GENOMIC DNA]</scope>
    <source>
        <strain evidence="13">CECT 8531</strain>
    </source>
</reference>
<organism evidence="12 13">
    <name type="scientific">Sphingorhabdus arenilitoris</name>
    <dbReference type="NCBI Taxonomy" id="1490041"/>
    <lineage>
        <taxon>Bacteria</taxon>
        <taxon>Pseudomonadati</taxon>
        <taxon>Pseudomonadota</taxon>
        <taxon>Alphaproteobacteria</taxon>
        <taxon>Sphingomonadales</taxon>
        <taxon>Sphingomonadaceae</taxon>
        <taxon>Sphingorhabdus</taxon>
    </lineage>
</organism>
<dbReference type="InterPro" id="IPR017853">
    <property type="entry name" value="GH"/>
</dbReference>
<name>A0ABV8REX3_9SPHN</name>
<dbReference type="Pfam" id="PF00331">
    <property type="entry name" value="Glyco_hydro_10"/>
    <property type="match status" value="1"/>
</dbReference>
<evidence type="ECO:0000313" key="13">
    <source>
        <dbReference type="Proteomes" id="UP001595887"/>
    </source>
</evidence>
<comment type="caution">
    <text evidence="12">The sequence shown here is derived from an EMBL/GenBank/DDBJ whole genome shotgun (WGS) entry which is preliminary data.</text>
</comment>
<comment type="catalytic activity">
    <reaction evidence="1 9">
        <text>Endohydrolysis of (1-&gt;4)-beta-D-xylosidic linkages in xylans.</text>
        <dbReference type="EC" id="3.2.1.8"/>
    </reaction>
</comment>
<dbReference type="SMART" id="SM00633">
    <property type="entry name" value="Glyco_10"/>
    <property type="match status" value="1"/>
</dbReference>
<keyword evidence="4" id="KW-0732">Signal</keyword>
<proteinExistence type="inferred from homology"/>
<dbReference type="Gene3D" id="3.20.20.80">
    <property type="entry name" value="Glycosidases"/>
    <property type="match status" value="1"/>
</dbReference>
<keyword evidence="5 9" id="KW-0378">Hydrolase</keyword>
<dbReference type="PROSITE" id="PS51760">
    <property type="entry name" value="GH10_2"/>
    <property type="match status" value="1"/>
</dbReference>
<keyword evidence="6 9" id="KW-0119">Carbohydrate metabolism</keyword>
<evidence type="ECO:0000256" key="1">
    <source>
        <dbReference type="ARBA" id="ARBA00000681"/>
    </source>
</evidence>
<comment type="similarity">
    <text evidence="2 9">Belongs to the glycosyl hydrolase 10 (cellulase F) family.</text>
</comment>
<dbReference type="SUPFAM" id="SSF51445">
    <property type="entry name" value="(Trans)glycosidases"/>
    <property type="match status" value="1"/>
</dbReference>
<evidence type="ECO:0000256" key="4">
    <source>
        <dbReference type="ARBA" id="ARBA00022729"/>
    </source>
</evidence>
<dbReference type="EC" id="3.2.1.8" evidence="9"/>
<protein>
    <recommendedName>
        <fullName evidence="9">Beta-xylanase</fullName>
        <ecNumber evidence="9">3.2.1.8</ecNumber>
    </recommendedName>
</protein>
<keyword evidence="8 9" id="KW-0624">Polysaccharide degradation</keyword>
<dbReference type="PROSITE" id="PS51257">
    <property type="entry name" value="PROKAR_LIPOPROTEIN"/>
    <property type="match status" value="1"/>
</dbReference>
<keyword evidence="3" id="KW-0858">Xylan degradation</keyword>
<dbReference type="InterPro" id="IPR001000">
    <property type="entry name" value="GH10_dom"/>
</dbReference>
<evidence type="ECO:0000256" key="8">
    <source>
        <dbReference type="ARBA" id="ARBA00023326"/>
    </source>
</evidence>
<evidence type="ECO:0000256" key="5">
    <source>
        <dbReference type="ARBA" id="ARBA00022801"/>
    </source>
</evidence>
<evidence type="ECO:0000256" key="10">
    <source>
        <dbReference type="SAM" id="MobiDB-lite"/>
    </source>
</evidence>
<feature type="region of interest" description="Disordered" evidence="10">
    <location>
        <begin position="20"/>
        <end position="51"/>
    </location>
</feature>
<dbReference type="InterPro" id="IPR044846">
    <property type="entry name" value="GH10"/>
</dbReference>
<evidence type="ECO:0000256" key="7">
    <source>
        <dbReference type="ARBA" id="ARBA00023295"/>
    </source>
</evidence>
<feature type="compositionally biased region" description="Pro residues" evidence="10">
    <location>
        <begin position="29"/>
        <end position="48"/>
    </location>
</feature>
<dbReference type="EMBL" id="JBHSDH010000010">
    <property type="protein sequence ID" value="MFC4291244.1"/>
    <property type="molecule type" value="Genomic_DNA"/>
</dbReference>
<evidence type="ECO:0000256" key="3">
    <source>
        <dbReference type="ARBA" id="ARBA00022651"/>
    </source>
</evidence>
<evidence type="ECO:0000256" key="2">
    <source>
        <dbReference type="ARBA" id="ARBA00007495"/>
    </source>
</evidence>
<evidence type="ECO:0000313" key="12">
    <source>
        <dbReference type="EMBL" id="MFC4291244.1"/>
    </source>
</evidence>
<accession>A0ABV8REX3</accession>